<organism evidence="11 12">
    <name type="scientific">Desulfosporosinus acididurans</name>
    <dbReference type="NCBI Taxonomy" id="476652"/>
    <lineage>
        <taxon>Bacteria</taxon>
        <taxon>Bacillati</taxon>
        <taxon>Bacillota</taxon>
        <taxon>Clostridia</taxon>
        <taxon>Eubacteriales</taxon>
        <taxon>Desulfitobacteriaceae</taxon>
        <taxon>Desulfosporosinus</taxon>
    </lineage>
</organism>
<dbReference type="GO" id="GO:0004595">
    <property type="term" value="F:pantetheine-phosphate adenylyltransferase activity"/>
    <property type="evidence" value="ECO:0007669"/>
    <property type="project" value="UniProtKB-UniRule"/>
</dbReference>
<dbReference type="InterPro" id="IPR004821">
    <property type="entry name" value="Cyt_trans-like"/>
</dbReference>
<protein>
    <recommendedName>
        <fullName evidence="9">Phosphopantetheine adenylyltransferase</fullName>
        <ecNumber evidence="9">2.7.7.3</ecNumber>
    </recommendedName>
    <alternativeName>
        <fullName evidence="9">Dephospho-CoA pyrophosphorylase</fullName>
    </alternativeName>
    <alternativeName>
        <fullName evidence="9">Pantetheine-phosphate adenylyltransferase</fullName>
        <shortName evidence="9">PPAT</shortName>
    </alternativeName>
</protein>
<gene>
    <name evidence="9 11" type="primary">coaD</name>
    <name evidence="11" type="ORF">DEAC_c13210</name>
</gene>
<feature type="binding site" evidence="9">
    <location>
        <begin position="123"/>
        <end position="129"/>
    </location>
    <ligand>
        <name>ATP</name>
        <dbReference type="ChEBI" id="CHEBI:30616"/>
    </ligand>
</feature>
<comment type="subunit">
    <text evidence="9">Homohexamer.</text>
</comment>
<accession>A0A0J1FT58</accession>
<evidence type="ECO:0000259" key="10">
    <source>
        <dbReference type="Pfam" id="PF01467"/>
    </source>
</evidence>
<feature type="binding site" evidence="9">
    <location>
        <position position="41"/>
    </location>
    <ligand>
        <name>substrate</name>
    </ligand>
</feature>
<feature type="binding site" evidence="9">
    <location>
        <position position="98"/>
    </location>
    <ligand>
        <name>ATP</name>
        <dbReference type="ChEBI" id="CHEBI:30616"/>
    </ligand>
</feature>
<dbReference type="STRING" id="476652.DEAC_c13210"/>
<evidence type="ECO:0000256" key="7">
    <source>
        <dbReference type="ARBA" id="ARBA00022993"/>
    </source>
</evidence>
<comment type="pathway">
    <text evidence="9">Cofactor biosynthesis; coenzyme A biosynthesis; CoA from (R)-pantothenate: step 4/5.</text>
</comment>
<evidence type="ECO:0000256" key="6">
    <source>
        <dbReference type="ARBA" id="ARBA00022842"/>
    </source>
</evidence>
<evidence type="ECO:0000256" key="3">
    <source>
        <dbReference type="ARBA" id="ARBA00022695"/>
    </source>
</evidence>
<comment type="subcellular location">
    <subcellularLocation>
        <location evidence="9">Cytoplasm</location>
    </subcellularLocation>
</comment>
<evidence type="ECO:0000313" key="12">
    <source>
        <dbReference type="Proteomes" id="UP000036356"/>
    </source>
</evidence>
<dbReference type="NCBIfam" id="TIGR00125">
    <property type="entry name" value="cyt_tran_rel"/>
    <property type="match status" value="1"/>
</dbReference>
<dbReference type="InterPro" id="IPR001980">
    <property type="entry name" value="PPAT"/>
</dbReference>
<comment type="function">
    <text evidence="9">Reversibly transfers an adenylyl group from ATP to 4'-phosphopantetheine, yielding dephospho-CoA (dPCoA) and pyrophosphate.</text>
</comment>
<evidence type="ECO:0000256" key="5">
    <source>
        <dbReference type="ARBA" id="ARBA00022840"/>
    </source>
</evidence>
<proteinExistence type="inferred from homology"/>
<dbReference type="GO" id="GO:0015937">
    <property type="term" value="P:coenzyme A biosynthetic process"/>
    <property type="evidence" value="ECO:0007669"/>
    <property type="project" value="UniProtKB-UniRule"/>
</dbReference>
<comment type="similarity">
    <text evidence="9">Belongs to the bacterial CoaD family.</text>
</comment>
<dbReference type="RefSeq" id="WP_047809208.1">
    <property type="nucleotide sequence ID" value="NZ_LDZY01000004.1"/>
</dbReference>
<feature type="domain" description="Cytidyltransferase-like" evidence="10">
    <location>
        <begin position="5"/>
        <end position="132"/>
    </location>
</feature>
<feature type="binding site" evidence="9">
    <location>
        <position position="73"/>
    </location>
    <ligand>
        <name>substrate</name>
    </ligand>
</feature>
<feature type="binding site" evidence="9">
    <location>
        <position position="87"/>
    </location>
    <ligand>
        <name>substrate</name>
    </ligand>
</feature>
<dbReference type="PATRIC" id="fig|476652.3.peg.1359"/>
<keyword evidence="7 9" id="KW-0173">Coenzyme A biosynthesis</keyword>
<dbReference type="GO" id="GO:0005524">
    <property type="term" value="F:ATP binding"/>
    <property type="evidence" value="ECO:0007669"/>
    <property type="project" value="UniProtKB-KW"/>
</dbReference>
<evidence type="ECO:0000256" key="9">
    <source>
        <dbReference type="HAMAP-Rule" id="MF_00151"/>
    </source>
</evidence>
<evidence type="ECO:0000313" key="11">
    <source>
        <dbReference type="EMBL" id="KLU66655.1"/>
    </source>
</evidence>
<dbReference type="GO" id="GO:0005737">
    <property type="term" value="C:cytoplasm"/>
    <property type="evidence" value="ECO:0007669"/>
    <property type="project" value="UniProtKB-SubCell"/>
</dbReference>
<feature type="binding site" evidence="9">
    <location>
        <position position="9"/>
    </location>
    <ligand>
        <name>substrate</name>
    </ligand>
</feature>
<keyword evidence="12" id="KW-1185">Reference proteome</keyword>
<keyword evidence="6 9" id="KW-0460">Magnesium</keyword>
<dbReference type="Pfam" id="PF01467">
    <property type="entry name" value="CTP_transf_like"/>
    <property type="match status" value="1"/>
</dbReference>
<keyword evidence="5 9" id="KW-0067">ATP-binding</keyword>
<keyword evidence="2 9" id="KW-0808">Transferase</keyword>
<dbReference type="NCBIfam" id="TIGR01510">
    <property type="entry name" value="coaD_prev_kdtB"/>
    <property type="match status" value="1"/>
</dbReference>
<evidence type="ECO:0000256" key="4">
    <source>
        <dbReference type="ARBA" id="ARBA00022741"/>
    </source>
</evidence>
<dbReference type="PANTHER" id="PTHR21342">
    <property type="entry name" value="PHOSPHOPANTETHEINE ADENYLYLTRANSFERASE"/>
    <property type="match status" value="1"/>
</dbReference>
<comment type="cofactor">
    <cofactor evidence="9">
        <name>Mg(2+)</name>
        <dbReference type="ChEBI" id="CHEBI:18420"/>
    </cofactor>
</comment>
<comment type="caution">
    <text evidence="11">The sequence shown here is derived from an EMBL/GenBank/DDBJ whole genome shotgun (WGS) entry which is preliminary data.</text>
</comment>
<dbReference type="UniPathway" id="UPA00241">
    <property type="reaction ID" value="UER00355"/>
</dbReference>
<dbReference type="EMBL" id="LDZY01000004">
    <property type="protein sequence ID" value="KLU66655.1"/>
    <property type="molecule type" value="Genomic_DNA"/>
</dbReference>
<dbReference type="Proteomes" id="UP000036356">
    <property type="component" value="Unassembled WGS sequence"/>
</dbReference>
<dbReference type="SUPFAM" id="SSF52374">
    <property type="entry name" value="Nucleotidylyl transferase"/>
    <property type="match status" value="1"/>
</dbReference>
<feature type="binding site" evidence="9">
    <location>
        <begin position="9"/>
        <end position="10"/>
    </location>
    <ligand>
        <name>ATP</name>
        <dbReference type="ChEBI" id="CHEBI:30616"/>
    </ligand>
</feature>
<evidence type="ECO:0000256" key="8">
    <source>
        <dbReference type="ARBA" id="ARBA00029346"/>
    </source>
</evidence>
<feature type="binding site" evidence="9">
    <location>
        <position position="17"/>
    </location>
    <ligand>
        <name>ATP</name>
        <dbReference type="ChEBI" id="CHEBI:30616"/>
    </ligand>
</feature>
<dbReference type="CDD" id="cd02163">
    <property type="entry name" value="PPAT"/>
    <property type="match status" value="1"/>
</dbReference>
<dbReference type="Gene3D" id="3.40.50.620">
    <property type="entry name" value="HUPs"/>
    <property type="match status" value="1"/>
</dbReference>
<dbReference type="AlphaFoldDB" id="A0A0J1FT58"/>
<feature type="binding site" evidence="9">
    <location>
        <begin position="88"/>
        <end position="90"/>
    </location>
    <ligand>
        <name>ATP</name>
        <dbReference type="ChEBI" id="CHEBI:30616"/>
    </ligand>
</feature>
<dbReference type="PRINTS" id="PR01020">
    <property type="entry name" value="LPSBIOSNTHSS"/>
</dbReference>
<feature type="site" description="Transition state stabilizer" evidence="9">
    <location>
        <position position="17"/>
    </location>
</feature>
<dbReference type="EC" id="2.7.7.3" evidence="9"/>
<dbReference type="HAMAP" id="MF_00151">
    <property type="entry name" value="PPAT_bact"/>
    <property type="match status" value="1"/>
</dbReference>
<dbReference type="InterPro" id="IPR014729">
    <property type="entry name" value="Rossmann-like_a/b/a_fold"/>
</dbReference>
<sequence length="169" mass="18791">MRTAIYPGTFDPVTNGHLDILIRGKELFEGVTIAIAADSKKTPLFTLGERMELLIEATKDMPNVNVRVFEGLTVEFARKCGAVAILRGLRALSDFEYEFQLALMNKKIAPDIETVFLMTQSKYSFISSSAIKWASSLHAGVSDFVTPNVEKALMAKFSNLRSEVHDEDL</sequence>
<evidence type="ECO:0000256" key="1">
    <source>
        <dbReference type="ARBA" id="ARBA00022490"/>
    </source>
</evidence>
<dbReference type="PANTHER" id="PTHR21342:SF1">
    <property type="entry name" value="PHOSPHOPANTETHEINE ADENYLYLTRANSFERASE"/>
    <property type="match status" value="1"/>
</dbReference>
<keyword evidence="1 9" id="KW-0963">Cytoplasm</keyword>
<reference evidence="11 12" key="1">
    <citation type="submission" date="2015-06" db="EMBL/GenBank/DDBJ databases">
        <title>Draft genome of the moderately acidophilic sulfate reducer Candidatus Desulfosporosinus acididurans strain M1.</title>
        <authorList>
            <person name="Poehlein A."/>
            <person name="Petzsch P."/>
            <person name="Johnson B.D."/>
            <person name="Schloemann M."/>
            <person name="Daniel R."/>
            <person name="Muehling M."/>
        </authorList>
    </citation>
    <scope>NUCLEOTIDE SEQUENCE [LARGE SCALE GENOMIC DNA]</scope>
    <source>
        <strain evidence="11 12">M1</strain>
    </source>
</reference>
<evidence type="ECO:0000256" key="2">
    <source>
        <dbReference type="ARBA" id="ARBA00022679"/>
    </source>
</evidence>
<name>A0A0J1FT58_9FIRM</name>
<keyword evidence="3 9" id="KW-0548">Nucleotidyltransferase</keyword>
<keyword evidence="4 9" id="KW-0547">Nucleotide-binding</keyword>
<comment type="catalytic activity">
    <reaction evidence="8 9">
        <text>(R)-4'-phosphopantetheine + ATP + H(+) = 3'-dephospho-CoA + diphosphate</text>
        <dbReference type="Rhea" id="RHEA:19801"/>
        <dbReference type="ChEBI" id="CHEBI:15378"/>
        <dbReference type="ChEBI" id="CHEBI:30616"/>
        <dbReference type="ChEBI" id="CHEBI:33019"/>
        <dbReference type="ChEBI" id="CHEBI:57328"/>
        <dbReference type="ChEBI" id="CHEBI:61723"/>
        <dbReference type="EC" id="2.7.7.3"/>
    </reaction>
</comment>